<keyword evidence="2" id="KW-0964">Secreted</keyword>
<name>A0A8J4TRK9_CLAMG</name>
<gene>
    <name evidence="6" type="primary">cfp</name>
    <name evidence="6" type="ORF">DAT39_015019</name>
</gene>
<feature type="non-terminal residue" evidence="6">
    <location>
        <position position="391"/>
    </location>
</feature>
<dbReference type="PRINTS" id="PR01705">
    <property type="entry name" value="TSP1REPEAT"/>
</dbReference>
<dbReference type="PANTHER" id="PTHR22906:SF43">
    <property type="entry name" value="PROPERDIN"/>
    <property type="match status" value="1"/>
</dbReference>
<dbReference type="InterPro" id="IPR049536">
    <property type="entry name" value="CFP_TSR-0"/>
</dbReference>
<dbReference type="Pfam" id="PF18487">
    <property type="entry name" value="TSR"/>
    <property type="match status" value="1"/>
</dbReference>
<dbReference type="FunFam" id="2.20.100.10:FF:000002">
    <property type="entry name" value="Unc-5 netrin receptor C"/>
    <property type="match status" value="1"/>
</dbReference>
<evidence type="ECO:0000256" key="4">
    <source>
        <dbReference type="ARBA" id="ARBA00022737"/>
    </source>
</evidence>
<accession>A0A8J4TRK9</accession>
<keyword evidence="5" id="KW-1015">Disulfide bond</keyword>
<dbReference type="SMART" id="SM00209">
    <property type="entry name" value="TSP1"/>
    <property type="match status" value="5"/>
</dbReference>
<evidence type="ECO:0000256" key="3">
    <source>
        <dbReference type="ARBA" id="ARBA00022729"/>
    </source>
</evidence>
<dbReference type="PANTHER" id="PTHR22906">
    <property type="entry name" value="PROPERDIN"/>
    <property type="match status" value="1"/>
</dbReference>
<dbReference type="AlphaFoldDB" id="A0A8J4TRK9"/>
<dbReference type="Proteomes" id="UP000727407">
    <property type="component" value="Unassembled WGS sequence"/>
</dbReference>
<dbReference type="Pfam" id="PF22195">
    <property type="entry name" value="TSP1_CFP_C"/>
    <property type="match status" value="1"/>
</dbReference>
<evidence type="ECO:0000256" key="1">
    <source>
        <dbReference type="ARBA" id="ARBA00004613"/>
    </source>
</evidence>
<dbReference type="PROSITE" id="PS50092">
    <property type="entry name" value="TSP1"/>
    <property type="match status" value="5"/>
</dbReference>
<keyword evidence="3" id="KW-0732">Signal</keyword>
<dbReference type="FunFam" id="2.20.100.10:FF:000001">
    <property type="entry name" value="semaphorin-5A isoform X1"/>
    <property type="match status" value="1"/>
</dbReference>
<dbReference type="InterPro" id="IPR036383">
    <property type="entry name" value="TSP1_rpt_sf"/>
</dbReference>
<evidence type="ECO:0000256" key="2">
    <source>
        <dbReference type="ARBA" id="ARBA00022525"/>
    </source>
</evidence>
<dbReference type="OrthoDB" id="446173at2759"/>
<evidence type="ECO:0000313" key="7">
    <source>
        <dbReference type="Proteomes" id="UP000727407"/>
    </source>
</evidence>
<comment type="subcellular location">
    <subcellularLocation>
        <location evidence="1">Secreted</location>
    </subcellularLocation>
</comment>
<dbReference type="InterPro" id="IPR054019">
    <property type="entry name" value="CFP_TSR_C"/>
</dbReference>
<dbReference type="Pfam" id="PF00090">
    <property type="entry name" value="TSP_1"/>
    <property type="match status" value="5"/>
</dbReference>
<organism evidence="6 7">
    <name type="scientific">Clarias magur</name>
    <name type="common">Asian catfish</name>
    <name type="synonym">Macropteronotus magur</name>
    <dbReference type="NCBI Taxonomy" id="1594786"/>
    <lineage>
        <taxon>Eukaryota</taxon>
        <taxon>Metazoa</taxon>
        <taxon>Chordata</taxon>
        <taxon>Craniata</taxon>
        <taxon>Vertebrata</taxon>
        <taxon>Euteleostomi</taxon>
        <taxon>Actinopterygii</taxon>
        <taxon>Neopterygii</taxon>
        <taxon>Teleostei</taxon>
        <taxon>Ostariophysi</taxon>
        <taxon>Siluriformes</taxon>
        <taxon>Clariidae</taxon>
        <taxon>Clarias</taxon>
    </lineage>
</organism>
<feature type="non-terminal residue" evidence="6">
    <location>
        <position position="1"/>
    </location>
</feature>
<dbReference type="SUPFAM" id="SSF82895">
    <property type="entry name" value="TSP-1 type 1 repeat"/>
    <property type="match status" value="6"/>
</dbReference>
<proteinExistence type="predicted"/>
<comment type="caution">
    <text evidence="6">The sequence shown here is derived from an EMBL/GenBank/DDBJ whole genome shotgun (WGS) entry which is preliminary data.</text>
</comment>
<evidence type="ECO:0000256" key="5">
    <source>
        <dbReference type="ARBA" id="ARBA00023157"/>
    </source>
</evidence>
<dbReference type="EMBL" id="QNUK01000331">
    <property type="protein sequence ID" value="KAF5895258.1"/>
    <property type="molecule type" value="Genomic_DNA"/>
</dbReference>
<sequence length="391" mass="43255">AQIVQCYANFNPTDGTCSDILGQVSFEDCCMNPSYGYQENGVCKSCRRASWTKWSSWSPCSVTCTEGVRQRKRACYGIGQCQDPKFEGHIQTEPCEDISCCPENGNWSEWGAWQPCSVTCEKGSKRRKRTCSNPPAKCGGHCEGSDAEVEDCDTGVTCPTHGGWAAWGSWGACAGTCALEGGFPPEQKRYRTCSSPPPSTVPRGNDCPGSNTDIRHCTGLPFCAVKGNWGAWSAASACSVTCGVGKLTQHRRCDNPAPKYGGQYCQGENTQTQLCIIPTNCPANGQWTEWSEWMSCDSPSTRSITCKNKLGRRRRLRDCEGRDFDGDFCEGDSVVFERCYDITDCKAGQDQQIPKAEWSEWTKWSYCKPDCGNNSKQTRKRECRPDISKYT</sequence>
<keyword evidence="4" id="KW-0677">Repeat</keyword>
<evidence type="ECO:0000313" key="6">
    <source>
        <dbReference type="EMBL" id="KAF5895258.1"/>
    </source>
</evidence>
<keyword evidence="7" id="KW-1185">Reference proteome</keyword>
<dbReference type="InterPro" id="IPR000884">
    <property type="entry name" value="TSP1_rpt"/>
</dbReference>
<reference evidence="6" key="1">
    <citation type="submission" date="2020-07" db="EMBL/GenBank/DDBJ databases">
        <title>Clarias magur genome sequencing, assembly and annotation.</title>
        <authorList>
            <person name="Kushwaha B."/>
            <person name="Kumar R."/>
            <person name="Das P."/>
            <person name="Joshi C.G."/>
            <person name="Kumar D."/>
            <person name="Nagpure N.S."/>
            <person name="Pandey M."/>
            <person name="Agarwal S."/>
            <person name="Srivastava S."/>
            <person name="Singh M."/>
            <person name="Sahoo L."/>
            <person name="Jayasankar P."/>
            <person name="Meher P.K."/>
            <person name="Koringa P.G."/>
            <person name="Iquebal M.A."/>
            <person name="Das S.P."/>
            <person name="Bit A."/>
            <person name="Patnaik S."/>
            <person name="Patel N."/>
            <person name="Shah T.M."/>
            <person name="Hinsu A."/>
            <person name="Jena J.K."/>
        </authorList>
    </citation>
    <scope>NUCLEOTIDE SEQUENCE</scope>
    <source>
        <strain evidence="6">CIFAMagur01</strain>
        <tissue evidence="6">Testis</tissue>
    </source>
</reference>
<dbReference type="InterPro" id="IPR052065">
    <property type="entry name" value="Compl_asym_regulator"/>
</dbReference>
<protein>
    <submittedName>
        <fullName evidence="6">Properdin-like</fullName>
    </submittedName>
</protein>
<dbReference type="Gene3D" id="2.20.100.10">
    <property type="entry name" value="Thrombospondin type-1 (TSP1) repeat"/>
    <property type="match status" value="6"/>
</dbReference>